<name>A0A8I6SL22_CIMLE</name>
<evidence type="ECO:0000313" key="3">
    <source>
        <dbReference type="Proteomes" id="UP000494040"/>
    </source>
</evidence>
<organism evidence="2 3">
    <name type="scientific">Cimex lectularius</name>
    <name type="common">Bed bug</name>
    <name type="synonym">Acanthia lectularia</name>
    <dbReference type="NCBI Taxonomy" id="79782"/>
    <lineage>
        <taxon>Eukaryota</taxon>
        <taxon>Metazoa</taxon>
        <taxon>Ecdysozoa</taxon>
        <taxon>Arthropoda</taxon>
        <taxon>Hexapoda</taxon>
        <taxon>Insecta</taxon>
        <taxon>Pterygota</taxon>
        <taxon>Neoptera</taxon>
        <taxon>Paraneoptera</taxon>
        <taxon>Hemiptera</taxon>
        <taxon>Heteroptera</taxon>
        <taxon>Panheteroptera</taxon>
        <taxon>Cimicomorpha</taxon>
        <taxon>Cimicidae</taxon>
        <taxon>Cimex</taxon>
    </lineage>
</organism>
<dbReference type="KEGG" id="clec:106666699"/>
<keyword evidence="3" id="KW-1185">Reference proteome</keyword>
<sequence length="302" mass="35407">MQYIFSQVVFIFIILKTRHALPSCTHPPCRYDVIRSPEDMSGLVVRDNSLHSINWSWEVRGGSWNVTYKYNYPSGWYEGTAIFVNCSTYMAGKEQATVSWGYIKNWESNAIPVYANAWNINYNGDVFGFIPSNYGRYTFRIYSKNKRHNPFGEDLQYPPDFCTLSSNDKKEMSKWWMQKKAQKNCQEATVIWNWNSNRGRWKILYKWAHNTDKTTCSVSYRNFATGQEVEVINWELDVPMKSIKYKTNPMRIVNENSWQLALSPSENWGFTPTGDGQWIFQHFSRNIVFRPFNDVRGALGMA</sequence>
<proteinExistence type="predicted"/>
<dbReference type="AlphaFoldDB" id="A0A8I6SL22"/>
<dbReference type="Proteomes" id="UP000494040">
    <property type="component" value="Unassembled WGS sequence"/>
</dbReference>
<dbReference type="RefSeq" id="XP_024083202.1">
    <property type="nucleotide sequence ID" value="XM_024227434.1"/>
</dbReference>
<dbReference type="GeneID" id="106666699"/>
<evidence type="ECO:0000313" key="2">
    <source>
        <dbReference type="EnsemblMetazoa" id="XP_024083202.1"/>
    </source>
</evidence>
<accession>A0A8I6SL22</accession>
<feature type="signal peptide" evidence="1">
    <location>
        <begin position="1"/>
        <end position="20"/>
    </location>
</feature>
<keyword evidence="1" id="KW-0732">Signal</keyword>
<feature type="chain" id="PRO_5035244744" evidence="1">
    <location>
        <begin position="21"/>
        <end position="302"/>
    </location>
</feature>
<evidence type="ECO:0000256" key="1">
    <source>
        <dbReference type="SAM" id="SignalP"/>
    </source>
</evidence>
<protein>
    <submittedName>
        <fullName evidence="2">Uncharacterized protein</fullName>
    </submittedName>
</protein>
<reference evidence="2" key="1">
    <citation type="submission" date="2022-01" db="UniProtKB">
        <authorList>
            <consortium name="EnsemblMetazoa"/>
        </authorList>
    </citation>
    <scope>IDENTIFICATION</scope>
</reference>
<dbReference type="EnsemblMetazoa" id="XM_024227434.1">
    <property type="protein sequence ID" value="XP_024083202.1"/>
    <property type="gene ID" value="LOC106666699"/>
</dbReference>
<dbReference type="OrthoDB" id="6596181at2759"/>